<dbReference type="NCBIfam" id="TIGR03089">
    <property type="entry name" value="TIGR03089 family protein"/>
    <property type="match status" value="1"/>
</dbReference>
<organism evidence="1 2">
    <name type="scientific">Nocardioides jishulii</name>
    <dbReference type="NCBI Taxonomy" id="2575440"/>
    <lineage>
        <taxon>Bacteria</taxon>
        <taxon>Bacillati</taxon>
        <taxon>Actinomycetota</taxon>
        <taxon>Actinomycetes</taxon>
        <taxon>Propionibacteriales</taxon>
        <taxon>Nocardioidaceae</taxon>
        <taxon>Nocardioides</taxon>
    </lineage>
</organism>
<dbReference type="OrthoDB" id="3396763at2"/>
<dbReference type="Gene3D" id="3.40.50.12780">
    <property type="entry name" value="N-terminal domain of ligase-like"/>
    <property type="match status" value="1"/>
</dbReference>
<comment type="caution">
    <text evidence="1">The sequence shown here is derived from an EMBL/GenBank/DDBJ whole genome shotgun (WGS) entry which is preliminary data.</text>
</comment>
<evidence type="ECO:0000313" key="1">
    <source>
        <dbReference type="EMBL" id="TKI60879.1"/>
    </source>
</evidence>
<sequence>MTSPRTFTTALDRQLRRAPGDPLVTFYDHASGERVELSVVTYANWVAKVSSLLTEECGLERGQRLRIDLPPHWLGPVFLGAAWTVGLVVSDSDDVDAVVCGPATVARWSERADDLEVLACSLLPLGLRFPDGVPEGVRDVGLEVWGQPDSFIPWDPPTDDDAATVGDDGATVSQADMMEAAATGSLLTDGGRLLTVANPTSPSGVATFIEPLVRGGSMVLVANADPERLEATAEQERVTARV</sequence>
<dbReference type="AlphaFoldDB" id="A0A4U2YIK3"/>
<protein>
    <submittedName>
        <fullName evidence="1">TIGR03089 family protein</fullName>
    </submittedName>
</protein>
<proteinExistence type="predicted"/>
<accession>A0A4U2YIK3</accession>
<dbReference type="EMBL" id="SZPY01000004">
    <property type="protein sequence ID" value="TKI60879.1"/>
    <property type="molecule type" value="Genomic_DNA"/>
</dbReference>
<dbReference type="Proteomes" id="UP000307808">
    <property type="component" value="Unassembled WGS sequence"/>
</dbReference>
<evidence type="ECO:0000313" key="2">
    <source>
        <dbReference type="Proteomes" id="UP000307808"/>
    </source>
</evidence>
<reference evidence="1 2" key="1">
    <citation type="submission" date="2019-04" db="EMBL/GenBank/DDBJ databases">
        <authorList>
            <person name="Dong K."/>
        </authorList>
    </citation>
    <scope>NUCLEOTIDE SEQUENCE [LARGE SCALE GENOMIC DNA]</scope>
    <source>
        <strain evidence="2">dk3543</strain>
    </source>
</reference>
<dbReference type="SUPFAM" id="SSF56801">
    <property type="entry name" value="Acetyl-CoA synthetase-like"/>
    <property type="match status" value="1"/>
</dbReference>
<dbReference type="InterPro" id="IPR042099">
    <property type="entry name" value="ANL_N_sf"/>
</dbReference>
<keyword evidence="2" id="KW-1185">Reference proteome</keyword>
<name>A0A4U2YIK3_9ACTN</name>
<dbReference type="InterPro" id="IPR017523">
    <property type="entry name" value="Rv3268"/>
</dbReference>
<gene>
    <name evidence="1" type="ORF">FC770_15390</name>
</gene>
<dbReference type="RefSeq" id="WP_137067185.1">
    <property type="nucleotide sequence ID" value="NZ_CP040748.1"/>
</dbReference>